<evidence type="ECO:0000313" key="3">
    <source>
        <dbReference type="Proteomes" id="UP000252914"/>
    </source>
</evidence>
<feature type="compositionally biased region" description="Pro residues" evidence="1">
    <location>
        <begin position="388"/>
        <end position="402"/>
    </location>
</feature>
<evidence type="ECO:0008006" key="4">
    <source>
        <dbReference type="Google" id="ProtNLM"/>
    </source>
</evidence>
<dbReference type="RefSeq" id="WP_114024035.1">
    <property type="nucleotide sequence ID" value="NZ_JBEYTF010000041.1"/>
</dbReference>
<gene>
    <name evidence="2" type="ORF">DTL70_24010</name>
</gene>
<keyword evidence="3" id="KW-1185">Reference proteome</keyword>
<feature type="region of interest" description="Disordered" evidence="1">
    <location>
        <begin position="383"/>
        <end position="417"/>
    </location>
</feature>
<dbReference type="EMBL" id="QOIN01000048">
    <property type="protein sequence ID" value="RCG19780.1"/>
    <property type="molecule type" value="Genomic_DNA"/>
</dbReference>
<evidence type="ECO:0000313" key="2">
    <source>
        <dbReference type="EMBL" id="RCG19780.1"/>
    </source>
</evidence>
<accession>A0A367ERG9</accession>
<dbReference type="AlphaFoldDB" id="A0A367ERG9"/>
<sequence>MLSFPWLPRTRAARSRLPRWNTYPARASVLGVARTLTSATRVLDVMRLLRPEDGIDKYCTVNPGSAFAEGLAEYLGRTGVRVLDWREATRGRFDLAVSCSVHPSMRRLDAPLMVLPHGAGYNRLVTESTGDTVSPAGLSRRELTHRGRVIPSVIGLSHREQLTRLARSCPEAVPYAEVVGDWSFQRILHSLPHRDEYKARLGAGGGRRLVVLHSTWSEHSLLGQHPDLPLDLVSQLPADEFAVAAVLHPNVWARHSPLGVYERVAKAMDAGLRMIPPEEGWRAAVVAGDWVIGDHGSTTFYSAAANRVTLLAATGLDELDPDSPTAAFARQAPRLDPHGDLYAQLLSAEQRYDPEALRPLIDSQLGEVAQSDVLTRDHMYRLLDVPSPTAPPDPDPVPPPLPRQGRPPTTYDVTGSAHGDGVVEVQRRPVIPGHHREARGFYAAAVEQSHPSRLGSAEVVARTATDSATDTPAADWLLTAPDDFPDQDVLVAAIDEACALVRLREGPVLEAYTRRPWGAARPSLDPLLLGSALHLWLVAGGTPGRLVEGLLIRTGRRHMQVGFSAAP</sequence>
<proteinExistence type="predicted"/>
<organism evidence="2 3">
    <name type="scientific">Streptomyces diacarni</name>
    <dbReference type="NCBI Taxonomy" id="2800381"/>
    <lineage>
        <taxon>Bacteria</taxon>
        <taxon>Bacillati</taxon>
        <taxon>Actinomycetota</taxon>
        <taxon>Actinomycetes</taxon>
        <taxon>Kitasatosporales</taxon>
        <taxon>Streptomycetaceae</taxon>
        <taxon>Streptomyces</taxon>
    </lineage>
</organism>
<name>A0A367ERG9_9ACTN</name>
<protein>
    <recommendedName>
        <fullName evidence="4">Translation initiation factor IF-2</fullName>
    </recommendedName>
</protein>
<comment type="caution">
    <text evidence="2">The sequence shown here is derived from an EMBL/GenBank/DDBJ whole genome shotgun (WGS) entry which is preliminary data.</text>
</comment>
<reference evidence="2 3" key="1">
    <citation type="submission" date="2018-06" db="EMBL/GenBank/DDBJ databases">
        <title>Streptomyces reniochalinae sp. nov. and Streptomyces diacarnus sp. nov. from marine sponges.</title>
        <authorList>
            <person name="Li L."/>
        </authorList>
    </citation>
    <scope>NUCLEOTIDE SEQUENCE [LARGE SCALE GENOMIC DNA]</scope>
    <source>
        <strain evidence="2 3">LHW51701</strain>
    </source>
</reference>
<dbReference type="Proteomes" id="UP000252914">
    <property type="component" value="Unassembled WGS sequence"/>
</dbReference>
<evidence type="ECO:0000256" key="1">
    <source>
        <dbReference type="SAM" id="MobiDB-lite"/>
    </source>
</evidence>